<feature type="region of interest" description="Disordered" evidence="1">
    <location>
        <begin position="135"/>
        <end position="211"/>
    </location>
</feature>
<dbReference type="Proteomes" id="UP001437256">
    <property type="component" value="Unassembled WGS sequence"/>
</dbReference>
<comment type="caution">
    <text evidence="2">The sequence shown here is derived from an EMBL/GenBank/DDBJ whole genome shotgun (WGS) entry which is preliminary data.</text>
</comment>
<sequence>MGQMKCEEPIVLDMHIGPLQDASVGWMWAGYCTIQNKNLVMKAFELCTVQRLRNLKQTDPDLYHELTDPSKDSRPSDEEVIVEDDMTFDGHGLDRPDDTVIQTADVIADVLKEEPSCPILRQTDGVGLMLGADAESTTLDANEPVAEDEKKSEDKPKRNRRPNTLYAGGDWWRHANDKDEDLALGGEELGEGLKPEAGRKGKSRQPRKKGN</sequence>
<protein>
    <submittedName>
        <fullName evidence="2">Uncharacterized protein</fullName>
    </submittedName>
</protein>
<proteinExistence type="predicted"/>
<accession>A0ABR2Z8T2</accession>
<reference evidence="2 3" key="1">
    <citation type="submission" date="2024-05" db="EMBL/GenBank/DDBJ databases">
        <title>A draft genome resource for the thread blight pathogen Marasmius tenuissimus strain MS-2.</title>
        <authorList>
            <person name="Yulfo-Soto G.E."/>
            <person name="Baruah I.K."/>
            <person name="Amoako-Attah I."/>
            <person name="Bukari Y."/>
            <person name="Meinhardt L.W."/>
            <person name="Bailey B.A."/>
            <person name="Cohen S.P."/>
        </authorList>
    </citation>
    <scope>NUCLEOTIDE SEQUENCE [LARGE SCALE GENOMIC DNA]</scope>
    <source>
        <strain evidence="2 3">MS-2</strain>
    </source>
</reference>
<dbReference type="EMBL" id="JBBXMP010000459">
    <property type="protein sequence ID" value="KAL0057698.1"/>
    <property type="molecule type" value="Genomic_DNA"/>
</dbReference>
<evidence type="ECO:0000313" key="3">
    <source>
        <dbReference type="Proteomes" id="UP001437256"/>
    </source>
</evidence>
<feature type="compositionally biased region" description="Basic and acidic residues" evidence="1">
    <location>
        <begin position="147"/>
        <end position="156"/>
    </location>
</feature>
<gene>
    <name evidence="2" type="ORF">AAF712_015651</name>
</gene>
<organism evidence="2 3">
    <name type="scientific">Marasmius tenuissimus</name>
    <dbReference type="NCBI Taxonomy" id="585030"/>
    <lineage>
        <taxon>Eukaryota</taxon>
        <taxon>Fungi</taxon>
        <taxon>Dikarya</taxon>
        <taxon>Basidiomycota</taxon>
        <taxon>Agaricomycotina</taxon>
        <taxon>Agaricomycetes</taxon>
        <taxon>Agaricomycetidae</taxon>
        <taxon>Agaricales</taxon>
        <taxon>Marasmiineae</taxon>
        <taxon>Marasmiaceae</taxon>
        <taxon>Marasmius</taxon>
    </lineage>
</organism>
<evidence type="ECO:0000313" key="2">
    <source>
        <dbReference type="EMBL" id="KAL0057698.1"/>
    </source>
</evidence>
<name>A0ABR2Z8T2_9AGAR</name>
<feature type="compositionally biased region" description="Basic residues" evidence="1">
    <location>
        <begin position="200"/>
        <end position="211"/>
    </location>
</feature>
<keyword evidence="3" id="KW-1185">Reference proteome</keyword>
<evidence type="ECO:0000256" key="1">
    <source>
        <dbReference type="SAM" id="MobiDB-lite"/>
    </source>
</evidence>